<name>A0A6B8VUC1_9CORY</name>
<reference evidence="3" key="1">
    <citation type="submission" date="2019-11" db="EMBL/GenBank/DDBJ databases">
        <title>Complete genome sequence of Corynebacterium kalinowskii 1959, a novel Corynebacterium species isolated from soil of a small paddock in Vilsendorf, Germany.</title>
        <authorList>
            <person name="Schaffert L."/>
            <person name="Ruwe M."/>
            <person name="Milse J."/>
            <person name="Hanuschka K."/>
            <person name="Ortseifen V."/>
            <person name="Droste J."/>
            <person name="Brandt D."/>
            <person name="Schlueter L."/>
            <person name="Kutter Y."/>
            <person name="Vinke S."/>
            <person name="Viehoefer P."/>
            <person name="Jacob L."/>
            <person name="Luebke N.-C."/>
            <person name="Schulte-Berndt E."/>
            <person name="Hain C."/>
            <person name="Linder M."/>
            <person name="Schmidt P."/>
            <person name="Wollenschlaeger L."/>
            <person name="Luttermann T."/>
            <person name="Thieme E."/>
            <person name="Hassa J."/>
            <person name="Haak M."/>
            <person name="Wittchen M."/>
            <person name="Mentz A."/>
            <person name="Persicke M."/>
            <person name="Busche T."/>
            <person name="Ruckert C."/>
        </authorList>
    </citation>
    <scope>NUCLEOTIDE SEQUENCE [LARGE SCALE GENOMIC DNA]</scope>
    <source>
        <strain evidence="3">1959</strain>
    </source>
</reference>
<feature type="transmembrane region" description="Helical" evidence="1">
    <location>
        <begin position="240"/>
        <end position="260"/>
    </location>
</feature>
<proteinExistence type="predicted"/>
<keyword evidence="1" id="KW-0472">Membrane</keyword>
<dbReference type="EMBL" id="CP046452">
    <property type="protein sequence ID" value="QGU02545.1"/>
    <property type="molecule type" value="Genomic_DNA"/>
</dbReference>
<sequence length="277" mass="30332">MNVKSRWLVAGTEESSPWDWAILGLLVALWLNLMLFPPADPDHFSLRPNYWTIHSEPFAWVTAALLLATLGLSFWLSRRNVSWGMAVFAVVLNLLGLLTTAIVSVPTYVIPGLHDIGLDLVSVGVVIAALLYGPRYAVCTTLAVSFVLLPIDPPSAALASGVGISGWCFGKLRQIGGMDSYLNSMLGGLIVGLFSLFHMVGVYTFVFNQDQLEGVSPTVRLLDQFRRYGIGIFTGEGHSYLVSGVVEGLLAYWIAITLLYRRVHGEQPPEVQEIPQN</sequence>
<dbReference type="AlphaFoldDB" id="A0A6B8VUC1"/>
<dbReference type="RefSeq" id="WP_156192870.1">
    <property type="nucleotide sequence ID" value="NZ_CP046452.1"/>
</dbReference>
<dbReference type="KEGG" id="ckw:CKALI_08425"/>
<feature type="transmembrane region" description="Helical" evidence="1">
    <location>
        <begin position="182"/>
        <end position="206"/>
    </location>
</feature>
<gene>
    <name evidence="2" type="ORF">CKALI_08425</name>
</gene>
<keyword evidence="1" id="KW-0812">Transmembrane</keyword>
<dbReference type="Proteomes" id="UP000427071">
    <property type="component" value="Chromosome"/>
</dbReference>
<evidence type="ECO:0000313" key="2">
    <source>
        <dbReference type="EMBL" id="QGU02545.1"/>
    </source>
</evidence>
<protein>
    <submittedName>
        <fullName evidence="2">Uncharacterized protein</fullName>
    </submittedName>
</protein>
<feature type="transmembrane region" description="Helical" evidence="1">
    <location>
        <begin position="20"/>
        <end position="37"/>
    </location>
</feature>
<evidence type="ECO:0000256" key="1">
    <source>
        <dbReference type="SAM" id="Phobius"/>
    </source>
</evidence>
<accession>A0A6B8VUC1</accession>
<organism evidence="2 3">
    <name type="scientific">Corynebacterium kalinowskii</name>
    <dbReference type="NCBI Taxonomy" id="2675216"/>
    <lineage>
        <taxon>Bacteria</taxon>
        <taxon>Bacillati</taxon>
        <taxon>Actinomycetota</taxon>
        <taxon>Actinomycetes</taxon>
        <taxon>Mycobacteriales</taxon>
        <taxon>Corynebacteriaceae</taxon>
        <taxon>Corynebacterium</taxon>
    </lineage>
</organism>
<feature type="transmembrane region" description="Helical" evidence="1">
    <location>
        <begin position="116"/>
        <end position="133"/>
    </location>
</feature>
<keyword evidence="3" id="KW-1185">Reference proteome</keyword>
<evidence type="ECO:0000313" key="3">
    <source>
        <dbReference type="Proteomes" id="UP000427071"/>
    </source>
</evidence>
<feature type="transmembrane region" description="Helical" evidence="1">
    <location>
        <begin position="83"/>
        <end position="109"/>
    </location>
</feature>
<feature type="transmembrane region" description="Helical" evidence="1">
    <location>
        <begin position="58"/>
        <end position="77"/>
    </location>
</feature>
<keyword evidence="1" id="KW-1133">Transmembrane helix</keyword>